<evidence type="ECO:0000256" key="5">
    <source>
        <dbReference type="ARBA" id="ARBA00035693"/>
    </source>
</evidence>
<gene>
    <name evidence="6" type="ORF">A3Q56_05696</name>
</gene>
<keyword evidence="2" id="KW-0963">Cytoplasm</keyword>
<name>A0A177AXK0_9BILA</name>
<dbReference type="InterPro" id="IPR029358">
    <property type="entry name" value="CFAP96"/>
</dbReference>
<accession>A0A177AXK0</accession>
<protein>
    <recommendedName>
        <fullName evidence="5">Cilia-and flagella-associated protein 96</fullName>
    </recommendedName>
</protein>
<organism evidence="6 7">
    <name type="scientific">Intoshia linei</name>
    <dbReference type="NCBI Taxonomy" id="1819745"/>
    <lineage>
        <taxon>Eukaryota</taxon>
        <taxon>Metazoa</taxon>
        <taxon>Spiralia</taxon>
        <taxon>Lophotrochozoa</taxon>
        <taxon>Mesozoa</taxon>
        <taxon>Orthonectida</taxon>
        <taxon>Rhopaluridae</taxon>
        <taxon>Intoshia</taxon>
    </lineage>
</organism>
<sequence>MADKNFNKSDMERVGYFQEMSYITVNDPYKANNNLQFNSNACKGKQLMTSNSKPISNTQSGYFSKKFDRILEGEAYTDKIKLKRQFRIKEKRKQVGKTFIPNNFEKLRSGVGCYYGTFGGPFKNFSNAMTIKRKNGPELKNIITQPPKKGTGYGYVNVALNKYYDHQPDPYDRANNLYKQEVLAEKSRTKGPPFKLNMHPTDFFDGDVYKGEKMISKTDKNYSLKNFKPFRPSHPSKSSGGCKAGTFNIYPSHSNDKYIDTYKLKLSNKSDRLQKVFMYSSKDKSKNTTSIINKYINRTVNSSNYKTIKPLTIY</sequence>
<evidence type="ECO:0000256" key="3">
    <source>
        <dbReference type="ARBA" id="ARBA00023212"/>
    </source>
</evidence>
<evidence type="ECO:0000313" key="6">
    <source>
        <dbReference type="EMBL" id="OAF66590.1"/>
    </source>
</evidence>
<comment type="similarity">
    <text evidence="4">Belongs to the CFAP96 family.</text>
</comment>
<dbReference type="Pfam" id="PF15239">
    <property type="entry name" value="CFAP96-like"/>
    <property type="match status" value="1"/>
</dbReference>
<dbReference type="AlphaFoldDB" id="A0A177AXK0"/>
<dbReference type="EMBL" id="LWCA01000886">
    <property type="protein sequence ID" value="OAF66590.1"/>
    <property type="molecule type" value="Genomic_DNA"/>
</dbReference>
<dbReference type="PANTHER" id="PTHR31144">
    <property type="entry name" value="UPF0602 PROTEIN C4ORF47"/>
    <property type="match status" value="1"/>
</dbReference>
<dbReference type="GO" id="GO:0005881">
    <property type="term" value="C:cytoplasmic microtubule"/>
    <property type="evidence" value="ECO:0007669"/>
    <property type="project" value="TreeGrafter"/>
</dbReference>
<keyword evidence="3" id="KW-0206">Cytoskeleton</keyword>
<keyword evidence="7" id="KW-1185">Reference proteome</keyword>
<dbReference type="PANTHER" id="PTHR31144:SF1">
    <property type="entry name" value="UPF0602 PROTEIN C4ORF47"/>
    <property type="match status" value="1"/>
</dbReference>
<dbReference type="OrthoDB" id="283553at2759"/>
<dbReference type="Proteomes" id="UP000078046">
    <property type="component" value="Unassembled WGS sequence"/>
</dbReference>
<evidence type="ECO:0000256" key="1">
    <source>
        <dbReference type="ARBA" id="ARBA00004300"/>
    </source>
</evidence>
<dbReference type="GO" id="GO:0005813">
    <property type="term" value="C:centrosome"/>
    <property type="evidence" value="ECO:0007669"/>
    <property type="project" value="UniProtKB-SubCell"/>
</dbReference>
<evidence type="ECO:0000256" key="4">
    <source>
        <dbReference type="ARBA" id="ARBA00035656"/>
    </source>
</evidence>
<evidence type="ECO:0000256" key="2">
    <source>
        <dbReference type="ARBA" id="ARBA00022490"/>
    </source>
</evidence>
<evidence type="ECO:0000313" key="7">
    <source>
        <dbReference type="Proteomes" id="UP000078046"/>
    </source>
</evidence>
<comment type="subcellular location">
    <subcellularLocation>
        <location evidence="1">Cytoplasm</location>
        <location evidence="1">Cytoskeleton</location>
        <location evidence="1">Microtubule organizing center</location>
        <location evidence="1">Centrosome</location>
    </subcellularLocation>
</comment>
<proteinExistence type="inferred from homology"/>
<comment type="caution">
    <text evidence="6">The sequence shown here is derived from an EMBL/GenBank/DDBJ whole genome shotgun (WGS) entry which is preliminary data.</text>
</comment>
<reference evidence="6 7" key="1">
    <citation type="submission" date="2016-04" db="EMBL/GenBank/DDBJ databases">
        <title>The genome of Intoshia linei affirms orthonectids as highly simplified spiralians.</title>
        <authorList>
            <person name="Mikhailov K.V."/>
            <person name="Slusarev G.S."/>
            <person name="Nikitin M.A."/>
            <person name="Logacheva M.D."/>
            <person name="Penin A."/>
            <person name="Aleoshin V."/>
            <person name="Panchin Y.V."/>
        </authorList>
    </citation>
    <scope>NUCLEOTIDE SEQUENCE [LARGE SCALE GENOMIC DNA]</scope>
    <source>
        <strain evidence="6">Intl2013</strain>
        <tissue evidence="6">Whole animal</tissue>
    </source>
</reference>